<feature type="signal peptide" evidence="1">
    <location>
        <begin position="1"/>
        <end position="19"/>
    </location>
</feature>
<evidence type="ECO:0000313" key="2">
    <source>
        <dbReference type="EMBL" id="QIK78385.1"/>
    </source>
</evidence>
<dbReference type="EMBL" id="CP049869">
    <property type="protein sequence ID" value="QIK78385.1"/>
    <property type="molecule type" value="Genomic_DNA"/>
</dbReference>
<dbReference type="Proteomes" id="UP000503222">
    <property type="component" value="Chromosome"/>
</dbReference>
<keyword evidence="1" id="KW-0732">Signal</keyword>
<dbReference type="AlphaFoldDB" id="A0A6G7YNR1"/>
<name>A0A6G7YNR1_9SPHN</name>
<evidence type="ECO:0000256" key="1">
    <source>
        <dbReference type="SAM" id="SignalP"/>
    </source>
</evidence>
<accession>A0A6G7YNR1</accession>
<feature type="chain" id="PRO_5026248847" description="DUF2059 domain-containing protein" evidence="1">
    <location>
        <begin position="20"/>
        <end position="145"/>
    </location>
</feature>
<proteinExistence type="predicted"/>
<evidence type="ECO:0008006" key="4">
    <source>
        <dbReference type="Google" id="ProtNLM"/>
    </source>
</evidence>
<gene>
    <name evidence="2" type="ORF">G7077_05155</name>
</gene>
<reference evidence="2 3" key="1">
    <citation type="submission" date="2020-03" db="EMBL/GenBank/DDBJ databases">
        <title>Sphingomonas sp. nov., isolated from fish.</title>
        <authorList>
            <person name="Hyun D.-W."/>
            <person name="Bae J.-W."/>
        </authorList>
    </citation>
    <scope>NUCLEOTIDE SEQUENCE [LARGE SCALE GENOMIC DNA]</scope>
    <source>
        <strain evidence="2 3">HDW15B</strain>
    </source>
</reference>
<evidence type="ECO:0000313" key="3">
    <source>
        <dbReference type="Proteomes" id="UP000503222"/>
    </source>
</evidence>
<organism evidence="2 3">
    <name type="scientific">Sphingomonas piscis</name>
    <dbReference type="NCBI Taxonomy" id="2714943"/>
    <lineage>
        <taxon>Bacteria</taxon>
        <taxon>Pseudomonadati</taxon>
        <taxon>Pseudomonadota</taxon>
        <taxon>Alphaproteobacteria</taxon>
        <taxon>Sphingomonadales</taxon>
        <taxon>Sphingomonadaceae</taxon>
        <taxon>Sphingomonas</taxon>
    </lineage>
</organism>
<protein>
    <recommendedName>
        <fullName evidence="4">DUF2059 domain-containing protein</fullName>
    </recommendedName>
</protein>
<sequence>MRSLFAFALLGVAAAPAAAQPAVPDATEIQRALNDPAITDQLTRVLPALGDALLNMPVGPLQAAIEGRPATRADQRTTVRDLGRRRDPNFDRKLKADLANSGETMKAGMKAMSTALPAIVEGLQKAAAEVEKATANLPSPTYPKR</sequence>
<keyword evidence="3" id="KW-1185">Reference proteome</keyword>
<dbReference type="RefSeq" id="WP_166410779.1">
    <property type="nucleotide sequence ID" value="NZ_CP049869.1"/>
</dbReference>
<dbReference type="KEGG" id="spii:G7077_05155"/>